<proteinExistence type="predicted"/>
<sequence>MSERISTDDDERRRAAYLAEVLTALYPARSGGTPIEYIAVPDIRRPRVLVPSASRRLAATALRHYARPASRSARWKRDAAVSAIVTGVDRLLLPDRLTVAAGPGCGDVNGYLRAALGTDVHLCIHIGPARANRKPVLQLLNCEATTVGFAKLGVNGLTRRLVGAETAALRELARADLRRVRVPAVLHAGTWRDNTVLVQEALPGWRRPTPPGRDRLAAAMREFAECRGVRRSTLGASRYHERLRSRLDALTARTDSDATALLDAGSRLLSRHADRELAFGSWHGDWTPWNMAVFPDEILLWDLERFTEDVPMGFDALHYRLQRDMVTAGGDPATAVAAVLAEAPHLLRHFDVEEAAARVSALLYLVDLAVRYLTDRQAEAGAALGALGRWLLPTLLRHVAAEGGVVL</sequence>
<gene>
    <name evidence="1" type="ORF">LX16_3348</name>
</gene>
<dbReference type="EMBL" id="VLLL01000006">
    <property type="protein sequence ID" value="TWJ12587.1"/>
    <property type="molecule type" value="Genomic_DNA"/>
</dbReference>
<evidence type="ECO:0000313" key="2">
    <source>
        <dbReference type="Proteomes" id="UP000321617"/>
    </source>
</evidence>
<reference evidence="1 2" key="1">
    <citation type="journal article" date="2013" name="Stand. Genomic Sci.">
        <title>Genomic Encyclopedia of Type Strains, Phase I: The one thousand microbial genomes (KMG-I) project.</title>
        <authorList>
            <person name="Kyrpides N.C."/>
            <person name="Woyke T."/>
            <person name="Eisen J.A."/>
            <person name="Garrity G."/>
            <person name="Lilburn T.G."/>
            <person name="Beck B.J."/>
            <person name="Whitman W.B."/>
            <person name="Hugenholtz P."/>
            <person name="Klenk H.P."/>
        </authorList>
    </citation>
    <scope>NUCLEOTIDE SEQUENCE [LARGE SCALE GENOMIC DNA]</scope>
    <source>
        <strain evidence="1 2">DSM 45044</strain>
    </source>
</reference>
<dbReference type="InterPro" id="IPR011009">
    <property type="entry name" value="Kinase-like_dom_sf"/>
</dbReference>
<dbReference type="OrthoDB" id="8479674at2"/>
<dbReference type="SUPFAM" id="SSF56112">
    <property type="entry name" value="Protein kinase-like (PK-like)"/>
    <property type="match status" value="1"/>
</dbReference>
<name>A0A562V443_9ACTN</name>
<accession>A0A562V443</accession>
<comment type="caution">
    <text evidence="1">The sequence shown here is derived from an EMBL/GenBank/DDBJ whole genome shotgun (WGS) entry which is preliminary data.</text>
</comment>
<evidence type="ECO:0008006" key="3">
    <source>
        <dbReference type="Google" id="ProtNLM"/>
    </source>
</evidence>
<evidence type="ECO:0000313" key="1">
    <source>
        <dbReference type="EMBL" id="TWJ12587.1"/>
    </source>
</evidence>
<protein>
    <recommendedName>
        <fullName evidence="3">Phosphotransferase family enzyme</fullName>
    </recommendedName>
</protein>
<dbReference type="RefSeq" id="WP_147139831.1">
    <property type="nucleotide sequence ID" value="NZ_BAABIJ010000002.1"/>
</dbReference>
<organism evidence="1 2">
    <name type="scientific">Stackebrandtia albiflava</name>
    <dbReference type="NCBI Taxonomy" id="406432"/>
    <lineage>
        <taxon>Bacteria</taxon>
        <taxon>Bacillati</taxon>
        <taxon>Actinomycetota</taxon>
        <taxon>Actinomycetes</taxon>
        <taxon>Glycomycetales</taxon>
        <taxon>Glycomycetaceae</taxon>
        <taxon>Stackebrandtia</taxon>
    </lineage>
</organism>
<keyword evidence="2" id="KW-1185">Reference proteome</keyword>
<dbReference type="AlphaFoldDB" id="A0A562V443"/>
<dbReference type="Proteomes" id="UP000321617">
    <property type="component" value="Unassembled WGS sequence"/>
</dbReference>